<name>A0ABV8U879_9PROT</name>
<dbReference type="InterPro" id="IPR001867">
    <property type="entry name" value="OmpR/PhoB-type_DNA-bd"/>
</dbReference>
<dbReference type="Proteomes" id="UP001595776">
    <property type="component" value="Unassembled WGS sequence"/>
</dbReference>
<feature type="domain" description="Response regulatory" evidence="8">
    <location>
        <begin position="3"/>
        <end position="117"/>
    </location>
</feature>
<dbReference type="Gene3D" id="1.10.10.10">
    <property type="entry name" value="Winged helix-like DNA-binding domain superfamily/Winged helix DNA-binding domain"/>
    <property type="match status" value="1"/>
</dbReference>
<dbReference type="InterPro" id="IPR016032">
    <property type="entry name" value="Sig_transdc_resp-reg_C-effctor"/>
</dbReference>
<dbReference type="CDD" id="cd17574">
    <property type="entry name" value="REC_OmpR"/>
    <property type="match status" value="1"/>
</dbReference>
<evidence type="ECO:0000256" key="5">
    <source>
        <dbReference type="ARBA" id="ARBA00023163"/>
    </source>
</evidence>
<dbReference type="PROSITE" id="PS50110">
    <property type="entry name" value="RESPONSE_REGULATORY"/>
    <property type="match status" value="1"/>
</dbReference>
<keyword evidence="5" id="KW-0804">Transcription</keyword>
<accession>A0ABV8U879</accession>
<dbReference type="CDD" id="cd00383">
    <property type="entry name" value="trans_reg_C"/>
    <property type="match status" value="1"/>
</dbReference>
<dbReference type="PROSITE" id="PS51755">
    <property type="entry name" value="OMPR_PHOB"/>
    <property type="match status" value="1"/>
</dbReference>
<protein>
    <submittedName>
        <fullName evidence="10">Response regulator</fullName>
    </submittedName>
</protein>
<gene>
    <name evidence="10" type="ORF">ACFO5Q_03205</name>
</gene>
<evidence type="ECO:0000256" key="1">
    <source>
        <dbReference type="ARBA" id="ARBA00022553"/>
    </source>
</evidence>
<dbReference type="EMBL" id="JBHSCR010000001">
    <property type="protein sequence ID" value="MFC4346849.1"/>
    <property type="molecule type" value="Genomic_DNA"/>
</dbReference>
<dbReference type="SUPFAM" id="SSF52172">
    <property type="entry name" value="CheY-like"/>
    <property type="match status" value="1"/>
</dbReference>
<dbReference type="InterPro" id="IPR036388">
    <property type="entry name" value="WH-like_DNA-bd_sf"/>
</dbReference>
<evidence type="ECO:0000256" key="3">
    <source>
        <dbReference type="ARBA" id="ARBA00023015"/>
    </source>
</evidence>
<dbReference type="InterPro" id="IPR011006">
    <property type="entry name" value="CheY-like_superfamily"/>
</dbReference>
<evidence type="ECO:0000256" key="7">
    <source>
        <dbReference type="PROSITE-ProRule" id="PRU01091"/>
    </source>
</evidence>
<dbReference type="InterPro" id="IPR001789">
    <property type="entry name" value="Sig_transdc_resp-reg_receiver"/>
</dbReference>
<keyword evidence="3" id="KW-0805">Transcription regulation</keyword>
<reference evidence="11" key="1">
    <citation type="journal article" date="2019" name="Int. J. Syst. Evol. Microbiol.">
        <title>The Global Catalogue of Microorganisms (GCM) 10K type strain sequencing project: providing services to taxonomists for standard genome sequencing and annotation.</title>
        <authorList>
            <consortium name="The Broad Institute Genomics Platform"/>
            <consortium name="The Broad Institute Genome Sequencing Center for Infectious Disease"/>
            <person name="Wu L."/>
            <person name="Ma J."/>
        </authorList>
    </citation>
    <scope>NUCLEOTIDE SEQUENCE [LARGE SCALE GENOMIC DNA]</scope>
    <source>
        <strain evidence="11">CGMCC 1.15304</strain>
    </source>
</reference>
<proteinExistence type="predicted"/>
<evidence type="ECO:0000313" key="10">
    <source>
        <dbReference type="EMBL" id="MFC4346849.1"/>
    </source>
</evidence>
<dbReference type="PANTHER" id="PTHR48111:SF4">
    <property type="entry name" value="DNA-BINDING DUAL TRANSCRIPTIONAL REGULATOR OMPR"/>
    <property type="match status" value="1"/>
</dbReference>
<feature type="modified residue" description="4-aspartylphosphate" evidence="6">
    <location>
        <position position="52"/>
    </location>
</feature>
<dbReference type="Pfam" id="PF00072">
    <property type="entry name" value="Response_reg"/>
    <property type="match status" value="1"/>
</dbReference>
<comment type="caution">
    <text evidence="10">The sequence shown here is derived from an EMBL/GenBank/DDBJ whole genome shotgun (WGS) entry which is preliminary data.</text>
</comment>
<evidence type="ECO:0000256" key="2">
    <source>
        <dbReference type="ARBA" id="ARBA00023012"/>
    </source>
</evidence>
<dbReference type="SMART" id="SM00862">
    <property type="entry name" value="Trans_reg_C"/>
    <property type="match status" value="1"/>
</dbReference>
<dbReference type="Gene3D" id="6.10.250.690">
    <property type="match status" value="1"/>
</dbReference>
<evidence type="ECO:0000256" key="6">
    <source>
        <dbReference type="PROSITE-ProRule" id="PRU00169"/>
    </source>
</evidence>
<dbReference type="RefSeq" id="WP_068147903.1">
    <property type="nucleotide sequence ID" value="NZ_JBHSCR010000001.1"/>
</dbReference>
<feature type="domain" description="OmpR/PhoB-type" evidence="9">
    <location>
        <begin position="135"/>
        <end position="235"/>
    </location>
</feature>
<keyword evidence="1 6" id="KW-0597">Phosphoprotein</keyword>
<evidence type="ECO:0000259" key="8">
    <source>
        <dbReference type="PROSITE" id="PS50110"/>
    </source>
</evidence>
<dbReference type="Gene3D" id="3.40.50.2300">
    <property type="match status" value="1"/>
</dbReference>
<dbReference type="Pfam" id="PF00486">
    <property type="entry name" value="Trans_reg_C"/>
    <property type="match status" value="1"/>
</dbReference>
<evidence type="ECO:0000259" key="9">
    <source>
        <dbReference type="PROSITE" id="PS51755"/>
    </source>
</evidence>
<keyword evidence="11" id="KW-1185">Reference proteome</keyword>
<keyword evidence="4 7" id="KW-0238">DNA-binding</keyword>
<sequence length="249" mass="27863">MGRILVVDDDPRVRQMLQRYLSGEGFQTVLAADLRQAGQSLKEQPVSLVILDINLGSDDGLDFAREVRAADGGLPIIILSGKDDVVDRIVGLEVGADDYVTKPFHLRELLARIKTVLRRSATRRDGTRRDMTANDSAIRFGAWYLLRGSRRLLREDGAEHVLTTGEFKLLDALTRHPQRVLSRDRLLDMVAGRNWTPFDRSIDTQIRRLRSKVEENPAAPSLIKTVRGEGYMLAVRVENGVQVPGVLQG</sequence>
<dbReference type="InterPro" id="IPR039420">
    <property type="entry name" value="WalR-like"/>
</dbReference>
<feature type="DNA-binding region" description="OmpR/PhoB-type" evidence="7">
    <location>
        <begin position="135"/>
        <end position="235"/>
    </location>
</feature>
<dbReference type="SMART" id="SM00448">
    <property type="entry name" value="REC"/>
    <property type="match status" value="1"/>
</dbReference>
<organism evidence="10 11">
    <name type="scientific">Kordiimonas lipolytica</name>
    <dbReference type="NCBI Taxonomy" id="1662421"/>
    <lineage>
        <taxon>Bacteria</taxon>
        <taxon>Pseudomonadati</taxon>
        <taxon>Pseudomonadota</taxon>
        <taxon>Alphaproteobacteria</taxon>
        <taxon>Kordiimonadales</taxon>
        <taxon>Kordiimonadaceae</taxon>
        <taxon>Kordiimonas</taxon>
    </lineage>
</organism>
<dbReference type="PANTHER" id="PTHR48111">
    <property type="entry name" value="REGULATOR OF RPOS"/>
    <property type="match status" value="1"/>
</dbReference>
<evidence type="ECO:0000256" key="4">
    <source>
        <dbReference type="ARBA" id="ARBA00023125"/>
    </source>
</evidence>
<dbReference type="SUPFAM" id="SSF46894">
    <property type="entry name" value="C-terminal effector domain of the bipartite response regulators"/>
    <property type="match status" value="1"/>
</dbReference>
<keyword evidence="2" id="KW-0902">Two-component regulatory system</keyword>
<evidence type="ECO:0000313" key="11">
    <source>
        <dbReference type="Proteomes" id="UP001595776"/>
    </source>
</evidence>